<dbReference type="AlphaFoldDB" id="U9UBV1"/>
<name>U9UBV1_RHIID</name>
<gene>
    <name evidence="1" type="ORF">GLOINDRAFT_93699</name>
</gene>
<dbReference type="EMBL" id="KI279756">
    <property type="protein sequence ID" value="ESA17870.1"/>
    <property type="molecule type" value="Genomic_DNA"/>
</dbReference>
<reference evidence="1" key="1">
    <citation type="submission" date="2013-07" db="EMBL/GenBank/DDBJ databases">
        <title>The genome of an arbuscular mycorrhizal fungus provides insights into the evolution of the oldest plant symbiosis.</title>
        <authorList>
            <consortium name="DOE Joint Genome Institute"/>
            <person name="Tisserant E."/>
            <person name="Malbreil M."/>
            <person name="Kuo A."/>
            <person name="Kohler A."/>
            <person name="Symeonidi A."/>
            <person name="Balestrini R."/>
            <person name="Charron P."/>
            <person name="Duensing N."/>
            <person name="Frei-dit-Frey N."/>
            <person name="Gianinazzi-Pearson V."/>
            <person name="Gilbert B."/>
            <person name="Handa Y."/>
            <person name="Hijri M."/>
            <person name="Kaul R."/>
            <person name="Kawaguchi M."/>
            <person name="Krajinski F."/>
            <person name="Lammers P."/>
            <person name="Lapierre D."/>
            <person name="Masclaux F.G."/>
            <person name="Murat C."/>
            <person name="Morin E."/>
            <person name="Ndikumana S."/>
            <person name="Pagni M."/>
            <person name="Petitpierre D."/>
            <person name="Requena N."/>
            <person name="Rosikiewicz P."/>
            <person name="Riley R."/>
            <person name="Saito K."/>
            <person name="San Clemente H."/>
            <person name="Shapiro H."/>
            <person name="van Tuinen D."/>
            <person name="Becard G."/>
            <person name="Bonfante P."/>
            <person name="Paszkowski U."/>
            <person name="Shachar-Hill Y."/>
            <person name="Young J.P."/>
            <person name="Sanders I.R."/>
            <person name="Henrissat B."/>
            <person name="Rensing S.A."/>
            <person name="Grigoriev I.V."/>
            <person name="Corradi N."/>
            <person name="Roux C."/>
            <person name="Martin F."/>
        </authorList>
    </citation>
    <scope>NUCLEOTIDE SEQUENCE</scope>
    <source>
        <strain evidence="1">DAOM 197198</strain>
    </source>
</reference>
<evidence type="ECO:0000313" key="1">
    <source>
        <dbReference type="EMBL" id="ESA17870.1"/>
    </source>
</evidence>
<accession>U9UBV1</accession>
<sequence length="103" mass="11838">MYFTCIHSNIVSGYVGKMSIGEIGSVIFDRFYCRTNEICWLFIFSLLSLLAKKKIDLWDIKFVNILLKCDTLICPNYLSPVLQLTLRTTYRLSAADVSKSNLE</sequence>
<proteinExistence type="predicted"/>
<dbReference type="HOGENOM" id="CLU_2265116_0_0_1"/>
<protein>
    <submittedName>
        <fullName evidence="1">Uncharacterized protein</fullName>
    </submittedName>
</protein>
<organism evidence="1">
    <name type="scientific">Rhizophagus irregularis (strain DAOM 181602 / DAOM 197198 / MUCL 43194)</name>
    <name type="common">Arbuscular mycorrhizal fungus</name>
    <name type="synonym">Glomus intraradices</name>
    <dbReference type="NCBI Taxonomy" id="747089"/>
    <lineage>
        <taxon>Eukaryota</taxon>
        <taxon>Fungi</taxon>
        <taxon>Fungi incertae sedis</taxon>
        <taxon>Mucoromycota</taxon>
        <taxon>Glomeromycotina</taxon>
        <taxon>Glomeromycetes</taxon>
        <taxon>Glomerales</taxon>
        <taxon>Glomeraceae</taxon>
        <taxon>Rhizophagus</taxon>
    </lineage>
</organism>